<dbReference type="STRING" id="667129.HMPREF0758_1763"/>
<dbReference type="PROSITE" id="PS51257">
    <property type="entry name" value="PROKAR_LIPOPROTEIN"/>
    <property type="match status" value="1"/>
</dbReference>
<dbReference type="Pfam" id="PF08139">
    <property type="entry name" value="LPAM_1"/>
    <property type="match status" value="1"/>
</dbReference>
<dbReference type="AlphaFoldDB" id="D4E0R3"/>
<evidence type="ECO:0000256" key="3">
    <source>
        <dbReference type="SAM" id="SignalP"/>
    </source>
</evidence>
<organism evidence="4 5">
    <name type="scientific">Serratia odorifera DSM 4582</name>
    <dbReference type="NCBI Taxonomy" id="667129"/>
    <lineage>
        <taxon>Bacteria</taxon>
        <taxon>Pseudomonadati</taxon>
        <taxon>Pseudomonadota</taxon>
        <taxon>Gammaproteobacteria</taxon>
        <taxon>Enterobacterales</taxon>
        <taxon>Yersiniaceae</taxon>
        <taxon>Serratia</taxon>
    </lineage>
</organism>
<dbReference type="HOGENOM" id="CLU_148504_1_1_6"/>
<dbReference type="EMBL" id="ADBY01000031">
    <property type="protein sequence ID" value="EFE96614.1"/>
    <property type="molecule type" value="Genomic_DNA"/>
</dbReference>
<evidence type="ECO:0000313" key="5">
    <source>
        <dbReference type="Proteomes" id="UP000005723"/>
    </source>
</evidence>
<proteinExistence type="predicted"/>
<feature type="signal peptide" evidence="3">
    <location>
        <begin position="1"/>
        <end position="20"/>
    </location>
</feature>
<dbReference type="OrthoDB" id="9154618at2"/>
<dbReference type="Proteomes" id="UP000005723">
    <property type="component" value="Unassembled WGS sequence"/>
</dbReference>
<dbReference type="InterPro" id="IPR012640">
    <property type="entry name" value="Membr_lipoprot_lipid_attach_CS"/>
</dbReference>
<keyword evidence="5" id="KW-1185">Reference proteome</keyword>
<reference evidence="4 5" key="1">
    <citation type="submission" date="2010-01" db="EMBL/GenBank/DDBJ databases">
        <authorList>
            <person name="Muzny D."/>
            <person name="Qin X."/>
            <person name="Deng J."/>
            <person name="Jiang H."/>
            <person name="Liu Y."/>
            <person name="Qu J."/>
            <person name="Song X.-Z."/>
            <person name="Zhang L."/>
            <person name="Thornton R."/>
            <person name="Coyle M."/>
            <person name="Francisco L."/>
            <person name="Jackson L."/>
            <person name="Javaid M."/>
            <person name="Korchina V."/>
            <person name="Kovar C."/>
            <person name="Mata R."/>
            <person name="Mathew T."/>
            <person name="Ngo R."/>
            <person name="Nguyen L."/>
            <person name="Nguyen N."/>
            <person name="Okwuonu G."/>
            <person name="Ongeri F."/>
            <person name="Pham C."/>
            <person name="Simmons D."/>
            <person name="Wilczek-Boney K."/>
            <person name="Hale W."/>
            <person name="Jakkamsetti A."/>
            <person name="Pham P."/>
            <person name="Ruth R."/>
            <person name="San Lucas F."/>
            <person name="Warren J."/>
            <person name="Zhang J."/>
            <person name="Zhao Z."/>
            <person name="Zhou C."/>
            <person name="Zhu D."/>
            <person name="Lee S."/>
            <person name="Bess C."/>
            <person name="Blankenburg K."/>
            <person name="Forbes L."/>
            <person name="Fu Q."/>
            <person name="Gubbala S."/>
            <person name="Hirani K."/>
            <person name="Jayaseelan J.C."/>
            <person name="Lara F."/>
            <person name="Munidasa M."/>
            <person name="Palculict T."/>
            <person name="Patil S."/>
            <person name="Pu L.-L."/>
            <person name="Saada N."/>
            <person name="Tang L."/>
            <person name="Weissenberger G."/>
            <person name="Zhu Y."/>
            <person name="Hemphill L."/>
            <person name="Shang Y."/>
            <person name="Youmans B."/>
            <person name="Ayvaz T."/>
            <person name="Ross M."/>
            <person name="Santibanez J."/>
            <person name="Aqrawi P."/>
            <person name="Gross S."/>
            <person name="Joshi V."/>
            <person name="Fowler G."/>
            <person name="Nazareth L."/>
            <person name="Reid J."/>
            <person name="Worley K."/>
            <person name="Petrosino J."/>
            <person name="Highlander S."/>
            <person name="Gibbs R."/>
        </authorList>
    </citation>
    <scope>NUCLEOTIDE SEQUENCE [LARGE SCALE GENOMIC DNA]</scope>
    <source>
        <strain evidence="4 5">DSM 4582</strain>
    </source>
</reference>
<sequence length="140" mass="15063">MKKIVFVTVAIATLSGCATQAVLPNQAKLAPKERVFKYQSPQVNSAQLIVVRDNGFLGGGCYFGVYVDGERSASLNPGERVNFYLPAGEHNIAMKGEGKVCIADEVPVGRDINLKQSQTKAVRLFSDPSGNLDVKPLPLN</sequence>
<keyword evidence="2 3" id="KW-0732">Signal</keyword>
<comment type="caution">
    <text evidence="4">The sequence shown here is derived from an EMBL/GenBank/DDBJ whole genome shotgun (WGS) entry which is preliminary data.</text>
</comment>
<evidence type="ECO:0000313" key="4">
    <source>
        <dbReference type="EMBL" id="EFE96614.1"/>
    </source>
</evidence>
<evidence type="ECO:0000256" key="2">
    <source>
        <dbReference type="ARBA" id="ARBA00022729"/>
    </source>
</evidence>
<gene>
    <name evidence="4" type="ORF">HMPREF0758_1763</name>
</gene>
<accession>D4E0R3</accession>
<feature type="chain" id="PRO_5003056853" description="Type IV secretion system putative lipoprotein virB7" evidence="3">
    <location>
        <begin position="21"/>
        <end position="140"/>
    </location>
</feature>
<protein>
    <recommendedName>
        <fullName evidence="1">Type IV secretion system putative lipoprotein virB7</fullName>
    </recommendedName>
</protein>
<dbReference type="RefSeq" id="WP_004957970.1">
    <property type="nucleotide sequence ID" value="NZ_GG753567.1"/>
</dbReference>
<name>D4E0R3_SEROD</name>
<evidence type="ECO:0000256" key="1">
    <source>
        <dbReference type="ARBA" id="ARBA00017922"/>
    </source>
</evidence>